<evidence type="ECO:0000256" key="5">
    <source>
        <dbReference type="ARBA" id="ARBA00022840"/>
    </source>
</evidence>
<keyword evidence="1" id="KW-0813">Transport</keyword>
<dbReference type="InterPro" id="IPR051120">
    <property type="entry name" value="ABC_AA/LPS_Transport"/>
</dbReference>
<dbReference type="AlphaFoldDB" id="A0A5E4XIG7"/>
<dbReference type="GO" id="GO:0005524">
    <property type="term" value="F:ATP binding"/>
    <property type="evidence" value="ECO:0007669"/>
    <property type="project" value="UniProtKB-KW"/>
</dbReference>
<dbReference type="Pfam" id="PF12399">
    <property type="entry name" value="BCA_ABC_TP_C"/>
    <property type="match status" value="1"/>
</dbReference>
<keyword evidence="3" id="KW-0997">Cell inner membrane</keyword>
<name>A0A5E4XIG7_9BURK</name>
<dbReference type="SUPFAM" id="SSF52540">
    <property type="entry name" value="P-loop containing nucleoside triphosphate hydrolases"/>
    <property type="match status" value="1"/>
</dbReference>
<keyword evidence="5" id="KW-0067">ATP-binding</keyword>
<organism evidence="7 8">
    <name type="scientific">Pandoraea terrae</name>
    <dbReference type="NCBI Taxonomy" id="1537710"/>
    <lineage>
        <taxon>Bacteria</taxon>
        <taxon>Pseudomonadati</taxon>
        <taxon>Pseudomonadota</taxon>
        <taxon>Betaproteobacteria</taxon>
        <taxon>Burkholderiales</taxon>
        <taxon>Burkholderiaceae</taxon>
        <taxon>Pandoraea</taxon>
    </lineage>
</organism>
<feature type="domain" description="ABC transporter" evidence="6">
    <location>
        <begin position="4"/>
        <end position="245"/>
    </location>
</feature>
<protein>
    <submittedName>
        <fullName evidence="7">Branched-chain amino acid ABC transporter substrate-binding protein</fullName>
    </submittedName>
</protein>
<dbReference type="InterPro" id="IPR027417">
    <property type="entry name" value="P-loop_NTPase"/>
</dbReference>
<dbReference type="PANTHER" id="PTHR45772:SF2">
    <property type="entry name" value="ABC TRANSPORTER ATP-BINDING PROTEIN"/>
    <property type="match status" value="1"/>
</dbReference>
<reference evidence="7 8" key="1">
    <citation type="submission" date="2019-08" db="EMBL/GenBank/DDBJ databases">
        <authorList>
            <person name="Peeters C."/>
        </authorList>
    </citation>
    <scope>NUCLEOTIDE SEQUENCE [LARGE SCALE GENOMIC DNA]</scope>
    <source>
        <strain evidence="7 8">LMG 30175</strain>
    </source>
</reference>
<keyword evidence="2" id="KW-1003">Cell membrane</keyword>
<dbReference type="OrthoDB" id="9781337at2"/>
<dbReference type="PROSITE" id="PS50893">
    <property type="entry name" value="ABC_TRANSPORTER_2"/>
    <property type="match status" value="1"/>
</dbReference>
<dbReference type="SMART" id="SM00382">
    <property type="entry name" value="AAA"/>
    <property type="match status" value="1"/>
</dbReference>
<evidence type="ECO:0000259" key="6">
    <source>
        <dbReference type="PROSITE" id="PS50893"/>
    </source>
</evidence>
<dbReference type="Pfam" id="PF00005">
    <property type="entry name" value="ABC_tran"/>
    <property type="match status" value="1"/>
</dbReference>
<dbReference type="GO" id="GO:0016887">
    <property type="term" value="F:ATP hydrolysis activity"/>
    <property type="evidence" value="ECO:0007669"/>
    <property type="project" value="InterPro"/>
</dbReference>
<keyword evidence="8" id="KW-1185">Reference proteome</keyword>
<dbReference type="GO" id="GO:0005886">
    <property type="term" value="C:plasma membrane"/>
    <property type="evidence" value="ECO:0007669"/>
    <property type="project" value="TreeGrafter"/>
</dbReference>
<dbReference type="InterPro" id="IPR003439">
    <property type="entry name" value="ABC_transporter-like_ATP-bd"/>
</dbReference>
<dbReference type="Gene3D" id="3.40.50.300">
    <property type="entry name" value="P-loop containing nucleotide triphosphate hydrolases"/>
    <property type="match status" value="1"/>
</dbReference>
<evidence type="ECO:0000313" key="7">
    <source>
        <dbReference type="EMBL" id="VVE36002.1"/>
    </source>
</evidence>
<accession>A0A5E4XIG7</accession>
<sequence>MNLLRVNQLVKRYGGLLATDHFCLDVAPGELHAIIGPNGAGKSTLIGQLAGELKPDEGTIHFDGRDITSVPIEPRARAGLARSYQITSVFREFTALENVVLAVQALQGHSFGFWRATASDASLIEPAREVLARVGLAGRMHVPAAVMAHGEHRQLELAMALAGKPKLLLLDEPMAGMSQAESEQMTHLLAELKGQYAMVLVEHDMDAVFALADRITVLVYGRAIACGTADAIRANADVRDAYLGDETRNEMTGAMA</sequence>
<dbReference type="InterPro" id="IPR003593">
    <property type="entry name" value="AAA+_ATPase"/>
</dbReference>
<evidence type="ECO:0000256" key="4">
    <source>
        <dbReference type="ARBA" id="ARBA00022741"/>
    </source>
</evidence>
<dbReference type="PANTHER" id="PTHR45772">
    <property type="entry name" value="CONSERVED COMPONENT OF ABC TRANSPORTER FOR NATURAL AMINO ACIDS-RELATED"/>
    <property type="match status" value="1"/>
</dbReference>
<evidence type="ECO:0000256" key="1">
    <source>
        <dbReference type="ARBA" id="ARBA00022448"/>
    </source>
</evidence>
<evidence type="ECO:0000256" key="3">
    <source>
        <dbReference type="ARBA" id="ARBA00022519"/>
    </source>
</evidence>
<proteinExistence type="predicted"/>
<evidence type="ECO:0000256" key="2">
    <source>
        <dbReference type="ARBA" id="ARBA00022475"/>
    </source>
</evidence>
<keyword evidence="3" id="KW-0472">Membrane</keyword>
<keyword evidence="4" id="KW-0547">Nucleotide-binding</keyword>
<dbReference type="EMBL" id="CABPRZ010000017">
    <property type="protein sequence ID" value="VVE36002.1"/>
    <property type="molecule type" value="Genomic_DNA"/>
</dbReference>
<evidence type="ECO:0000313" key="8">
    <source>
        <dbReference type="Proteomes" id="UP000414233"/>
    </source>
</evidence>
<dbReference type="CDD" id="cd03219">
    <property type="entry name" value="ABC_Mj1267_LivG_branched"/>
    <property type="match status" value="1"/>
</dbReference>
<gene>
    <name evidence="7" type="ORF">PTE30175_03803</name>
</gene>
<dbReference type="Proteomes" id="UP000414233">
    <property type="component" value="Unassembled WGS sequence"/>
</dbReference>
<dbReference type="InterPro" id="IPR032823">
    <property type="entry name" value="BCA_ABC_TP_C"/>
</dbReference>
<dbReference type="RefSeq" id="WP_150698611.1">
    <property type="nucleotide sequence ID" value="NZ_CABPRZ010000017.1"/>
</dbReference>